<name>I0LA12_9ACTN</name>
<evidence type="ECO:0000313" key="1">
    <source>
        <dbReference type="EMBL" id="CCH20659.1"/>
    </source>
</evidence>
<dbReference type="STRING" id="1150864.MILUP08_45543"/>
<evidence type="ECO:0008006" key="3">
    <source>
        <dbReference type="Google" id="ProtNLM"/>
    </source>
</evidence>
<sequence length="181" mass="19699">MTMFLAFVLLVLAGTMVLFFAMLGQLAARLPEQSNEPTAQVEPLENARLGAESLNWPAELAHLRDRERALVLVLSSSCASCEQIAAQVPDALDRGIDFGVVVSCGVRERGEDFIRRHELERAKPYLDHGGAWSTGEFNVDSSPAALLFRNGRLDTALLFWTLDSALAATGHLHSAHSAQEA</sequence>
<protein>
    <recommendedName>
        <fullName evidence="3">Thioredoxin domain-containing protein</fullName>
    </recommendedName>
</protein>
<organism evidence="1 2">
    <name type="scientific">Micromonospora lupini str. Lupac 08</name>
    <dbReference type="NCBI Taxonomy" id="1150864"/>
    <lineage>
        <taxon>Bacteria</taxon>
        <taxon>Bacillati</taxon>
        <taxon>Actinomycetota</taxon>
        <taxon>Actinomycetes</taxon>
        <taxon>Micromonosporales</taxon>
        <taxon>Micromonosporaceae</taxon>
        <taxon>Micromonospora</taxon>
    </lineage>
</organism>
<accession>I0LA12</accession>
<reference evidence="2" key="1">
    <citation type="journal article" date="2012" name="J. Bacteriol.">
        <title>Genome Sequence of Micromonospora lupini Lupac 08, Isolated from Root Nodules of Lupinus angustifolius.</title>
        <authorList>
            <person name="Alonso-Vega P."/>
            <person name="Normand P."/>
            <person name="Bacigalupe R."/>
            <person name="Pujic P."/>
            <person name="Lajus A."/>
            <person name="Vallenet D."/>
            <person name="Carro L."/>
            <person name="Coll P."/>
            <person name="Trujillo M.E."/>
        </authorList>
    </citation>
    <scope>NUCLEOTIDE SEQUENCE [LARGE SCALE GENOMIC DNA]</scope>
    <source>
        <strain evidence="2">Lupac 08</strain>
    </source>
</reference>
<proteinExistence type="predicted"/>
<dbReference type="RefSeq" id="WP_007463833.1">
    <property type="nucleotide sequence ID" value="NZ_HF570108.1"/>
</dbReference>
<dbReference type="EMBL" id="CAIE01000039">
    <property type="protein sequence ID" value="CCH20659.1"/>
    <property type="molecule type" value="Genomic_DNA"/>
</dbReference>
<keyword evidence="2" id="KW-1185">Reference proteome</keyword>
<dbReference type="Proteomes" id="UP000003448">
    <property type="component" value="Unassembled WGS sequence"/>
</dbReference>
<gene>
    <name evidence="1" type="ORF">MILUP08_45543</name>
</gene>
<dbReference type="AlphaFoldDB" id="I0LA12"/>
<evidence type="ECO:0000313" key="2">
    <source>
        <dbReference type="Proteomes" id="UP000003448"/>
    </source>
</evidence>
<comment type="caution">
    <text evidence="1">The sequence shown here is derived from an EMBL/GenBank/DDBJ whole genome shotgun (WGS) entry which is preliminary data.</text>
</comment>
<dbReference type="OrthoDB" id="3379962at2"/>